<accession>A0A7J6B3V5</accession>
<reference evidence="1 2" key="1">
    <citation type="submission" date="2020-02" db="EMBL/GenBank/DDBJ databases">
        <title>A chromosome-scale genome assembly of the black bullhead catfish (Ameiurus melas).</title>
        <authorList>
            <person name="Wen M."/>
            <person name="Zham M."/>
            <person name="Cabau C."/>
            <person name="Klopp C."/>
            <person name="Donnadieu C."/>
            <person name="Roques C."/>
            <person name="Bouchez O."/>
            <person name="Lampietro C."/>
            <person name="Jouanno E."/>
            <person name="Herpin A."/>
            <person name="Louis A."/>
            <person name="Berthelot C."/>
            <person name="Parey E."/>
            <person name="Roest-Crollius H."/>
            <person name="Braasch I."/>
            <person name="Postlethwait J."/>
            <person name="Robinson-Rechavi M."/>
            <person name="Echchiki A."/>
            <person name="Begum T."/>
            <person name="Montfort J."/>
            <person name="Schartl M."/>
            <person name="Bobe J."/>
            <person name="Guiguen Y."/>
        </authorList>
    </citation>
    <scope>NUCLEOTIDE SEQUENCE [LARGE SCALE GENOMIC DNA]</scope>
    <source>
        <strain evidence="1">M_S1</strain>
        <tissue evidence="1">Blood</tissue>
    </source>
</reference>
<keyword evidence="2" id="KW-1185">Reference proteome</keyword>
<evidence type="ECO:0000313" key="2">
    <source>
        <dbReference type="Proteomes" id="UP000593565"/>
    </source>
</evidence>
<organism evidence="1 2">
    <name type="scientific">Ameiurus melas</name>
    <name type="common">Black bullhead</name>
    <name type="synonym">Silurus melas</name>
    <dbReference type="NCBI Taxonomy" id="219545"/>
    <lineage>
        <taxon>Eukaryota</taxon>
        <taxon>Metazoa</taxon>
        <taxon>Chordata</taxon>
        <taxon>Craniata</taxon>
        <taxon>Vertebrata</taxon>
        <taxon>Euteleostomi</taxon>
        <taxon>Actinopterygii</taxon>
        <taxon>Neopterygii</taxon>
        <taxon>Teleostei</taxon>
        <taxon>Ostariophysi</taxon>
        <taxon>Siluriformes</taxon>
        <taxon>Ictaluridae</taxon>
        <taxon>Ameiurus</taxon>
    </lineage>
</organism>
<sequence length="74" mass="8262">MCTVERQLHSDVTYREEETLSGHTAGIGIMKHSLKTAQFRRSVSGFLETLSVVTTPAEDRAVTLRAQRSVMLLL</sequence>
<evidence type="ECO:0000313" key="1">
    <source>
        <dbReference type="EMBL" id="KAF4088761.1"/>
    </source>
</evidence>
<dbReference type="Proteomes" id="UP000593565">
    <property type="component" value="Unassembled WGS sequence"/>
</dbReference>
<protein>
    <submittedName>
        <fullName evidence="1">Uncharacterized protein</fullName>
    </submittedName>
</protein>
<name>A0A7J6B3V5_AMEME</name>
<comment type="caution">
    <text evidence="1">The sequence shown here is derived from an EMBL/GenBank/DDBJ whole genome shotgun (WGS) entry which is preliminary data.</text>
</comment>
<gene>
    <name evidence="1" type="ORF">AMELA_G00058390</name>
</gene>
<dbReference type="AlphaFoldDB" id="A0A7J6B3V5"/>
<dbReference type="EMBL" id="JAAGNN010000005">
    <property type="protein sequence ID" value="KAF4088761.1"/>
    <property type="molecule type" value="Genomic_DNA"/>
</dbReference>
<proteinExistence type="predicted"/>